<dbReference type="EMBL" id="CAJNRF010010410">
    <property type="protein sequence ID" value="CAF2120318.1"/>
    <property type="molecule type" value="Genomic_DNA"/>
</dbReference>
<dbReference type="Proteomes" id="UP000681720">
    <property type="component" value="Unassembled WGS sequence"/>
</dbReference>
<evidence type="ECO:0000313" key="9">
    <source>
        <dbReference type="EMBL" id="CAF4072669.1"/>
    </source>
</evidence>
<keyword evidence="1" id="KW-0472">Membrane</keyword>
<reference evidence="9" key="1">
    <citation type="submission" date="2021-02" db="EMBL/GenBank/DDBJ databases">
        <authorList>
            <person name="Nowell W R."/>
        </authorList>
    </citation>
    <scope>NUCLEOTIDE SEQUENCE</scope>
</reference>
<evidence type="ECO:0000313" key="12">
    <source>
        <dbReference type="Proteomes" id="UP000663842"/>
    </source>
</evidence>
<accession>A0A819T4J3</accession>
<dbReference type="EMBL" id="CAJOBG010000212">
    <property type="protein sequence ID" value="CAF3778392.1"/>
    <property type="molecule type" value="Genomic_DNA"/>
</dbReference>
<evidence type="ECO:0000313" key="3">
    <source>
        <dbReference type="EMBL" id="CAF1675652.1"/>
    </source>
</evidence>
<keyword evidence="13" id="KW-1185">Reference proteome</keyword>
<dbReference type="Proteomes" id="UP000681967">
    <property type="component" value="Unassembled WGS sequence"/>
</dbReference>
<dbReference type="EMBL" id="CAJNOW010019873">
    <property type="protein sequence ID" value="CAF1675652.1"/>
    <property type="molecule type" value="Genomic_DNA"/>
</dbReference>
<evidence type="ECO:0000313" key="8">
    <source>
        <dbReference type="EMBL" id="CAF3803537.1"/>
    </source>
</evidence>
<dbReference type="OrthoDB" id="10533444at2759"/>
<dbReference type="Proteomes" id="UP000663855">
    <property type="component" value="Unassembled WGS sequence"/>
</dbReference>
<evidence type="ECO:0000313" key="13">
    <source>
        <dbReference type="Proteomes" id="UP000663866"/>
    </source>
</evidence>
<dbReference type="EMBL" id="CAJOBH010008182">
    <property type="protein sequence ID" value="CAF4105630.1"/>
    <property type="molecule type" value="Genomic_DNA"/>
</dbReference>
<evidence type="ECO:0000313" key="10">
    <source>
        <dbReference type="EMBL" id="CAF4105630.1"/>
    </source>
</evidence>
<dbReference type="AlphaFoldDB" id="A0A819T4J3"/>
<feature type="transmembrane region" description="Helical" evidence="1">
    <location>
        <begin position="39"/>
        <end position="64"/>
    </location>
</feature>
<evidence type="ECO:0000313" key="2">
    <source>
        <dbReference type="EMBL" id="CAF1574429.1"/>
    </source>
</evidence>
<dbReference type="EMBL" id="CAJOBJ010014565">
    <property type="protein sequence ID" value="CAF4177149.1"/>
    <property type="molecule type" value="Genomic_DNA"/>
</dbReference>
<evidence type="ECO:0000313" key="7">
    <source>
        <dbReference type="EMBL" id="CAF3778392.1"/>
    </source>
</evidence>
<evidence type="ECO:0000313" key="4">
    <source>
        <dbReference type="EMBL" id="CAF2103977.1"/>
    </source>
</evidence>
<dbReference type="Proteomes" id="UP000663834">
    <property type="component" value="Unassembled WGS sequence"/>
</dbReference>
<gene>
    <name evidence="10" type="ORF">BYL167_LOCUS19336</name>
    <name evidence="2" type="ORF">CJN711_LOCUS32275</name>
    <name evidence="11" type="ORF">GIL414_LOCUS20624</name>
    <name evidence="3" type="ORF">KQP761_LOCUS35300</name>
    <name evidence="4" type="ORF">MBJ925_LOCUS22846</name>
    <name evidence="7" type="ORF">OVN521_LOCUS2647</name>
    <name evidence="8" type="ORF">SMN809_LOCUS1316</name>
    <name evidence="9" type="ORF">UXM345_LOCUS20542</name>
    <name evidence="5" type="ORF">WKI299_LOCUS24245</name>
    <name evidence="6" type="ORF">XDN619_LOCUS27172</name>
</gene>
<evidence type="ECO:0000313" key="5">
    <source>
        <dbReference type="EMBL" id="CAF2120318.1"/>
    </source>
</evidence>
<feature type="transmembrane region" description="Helical" evidence="1">
    <location>
        <begin position="76"/>
        <end position="96"/>
    </location>
</feature>
<dbReference type="EMBL" id="CAJNRE010011662">
    <property type="protein sequence ID" value="CAF2103977.1"/>
    <property type="molecule type" value="Genomic_DNA"/>
</dbReference>
<evidence type="ECO:0000256" key="1">
    <source>
        <dbReference type="SAM" id="Phobius"/>
    </source>
</evidence>
<dbReference type="EMBL" id="CAJNOV010015497">
    <property type="protein sequence ID" value="CAF1574429.1"/>
    <property type="molecule type" value="Genomic_DNA"/>
</dbReference>
<protein>
    <recommendedName>
        <fullName evidence="14">Transmembrane protein</fullName>
    </recommendedName>
</protein>
<dbReference type="EMBL" id="CAJOBI010000196">
    <property type="protein sequence ID" value="CAF3803537.1"/>
    <property type="molecule type" value="Genomic_DNA"/>
</dbReference>
<name>A0A819T4J3_9BILA</name>
<sequence>METRLDMKEPIETVTASNAHEASLKKFSPLRGGASCREACYITVIIVFFIVVGLIMVVAGSAAYGNNNNNTDARNAIFAGAVFLGLGTLCCISAIIKICANCSDSVCGCHLACCD</sequence>
<evidence type="ECO:0008006" key="14">
    <source>
        <dbReference type="Google" id="ProtNLM"/>
    </source>
</evidence>
<evidence type="ECO:0000313" key="6">
    <source>
        <dbReference type="EMBL" id="CAF2143320.1"/>
    </source>
</evidence>
<dbReference type="EMBL" id="CAJNRG010012801">
    <property type="protein sequence ID" value="CAF2143320.1"/>
    <property type="molecule type" value="Genomic_DNA"/>
</dbReference>
<comment type="caution">
    <text evidence="9">The sequence shown here is derived from an EMBL/GenBank/DDBJ whole genome shotgun (WGS) entry which is preliminary data.</text>
</comment>
<dbReference type="Proteomes" id="UP000663842">
    <property type="component" value="Unassembled WGS sequence"/>
</dbReference>
<evidence type="ECO:0000313" key="11">
    <source>
        <dbReference type="EMBL" id="CAF4177149.1"/>
    </source>
</evidence>
<keyword evidence="1" id="KW-0812">Transmembrane</keyword>
<organism evidence="9 12">
    <name type="scientific">Rotaria magnacalcarata</name>
    <dbReference type="NCBI Taxonomy" id="392030"/>
    <lineage>
        <taxon>Eukaryota</taxon>
        <taxon>Metazoa</taxon>
        <taxon>Spiralia</taxon>
        <taxon>Gnathifera</taxon>
        <taxon>Rotifera</taxon>
        <taxon>Eurotatoria</taxon>
        <taxon>Bdelloidea</taxon>
        <taxon>Philodinida</taxon>
        <taxon>Philodinidae</taxon>
        <taxon>Rotaria</taxon>
    </lineage>
</organism>
<dbReference type="Proteomes" id="UP000663856">
    <property type="component" value="Unassembled WGS sequence"/>
</dbReference>
<proteinExistence type="predicted"/>
<keyword evidence="1" id="KW-1133">Transmembrane helix</keyword>
<dbReference type="EMBL" id="CAJOBF010003074">
    <property type="protein sequence ID" value="CAF4072669.1"/>
    <property type="molecule type" value="Genomic_DNA"/>
</dbReference>
<dbReference type="Proteomes" id="UP000663887">
    <property type="component" value="Unassembled WGS sequence"/>
</dbReference>
<dbReference type="Proteomes" id="UP000663866">
    <property type="component" value="Unassembled WGS sequence"/>
</dbReference>
<dbReference type="Proteomes" id="UP000676336">
    <property type="component" value="Unassembled WGS sequence"/>
</dbReference>
<dbReference type="Proteomes" id="UP000663824">
    <property type="component" value="Unassembled WGS sequence"/>
</dbReference>